<proteinExistence type="predicted"/>
<comment type="caution">
    <text evidence="2">The sequence shown here is derived from an EMBL/GenBank/DDBJ whole genome shotgun (WGS) entry which is preliminary data.</text>
</comment>
<dbReference type="NCBIfam" id="TIGR01641">
    <property type="entry name" value="phageSPP1_gp7"/>
    <property type="match status" value="1"/>
</dbReference>
<sequence length="408" mass="47356">MSVNISFFAKPENVVKFLHSRRPEIHFDYDEIMYEAHNDVFTVAKITKLDLLKDIKDSLQNAYENGLDFKEWKQNVKPILAKKGWLGDVSVTNPRTGEVKQIYVGSRRLKRIFNTNMRVSYAKARYESQMSSHAPYFRYVAVLDGRTRAGHRALHGLILPKTHKFWEKNYPPNDWGCRCKVQVLTQDELESEGWQVSVSAPQDIASRDWAYNVGRANDKDKILKEKISKIDKDSKLAYAAIADFKNLERDRNLYVWRQSLNRAIDELIINNDKRSPIEVFQIGAISDFIAGKVKEILNIELKNARIMADKKAILHIRPERKGKYAQALSIDEMRHIPQVLLEAKSVSVDKENMNLIYWFDDKNDGKFINKIAVDLNYTLKKFGVTNYMVTIGKVNKDDLSRQEIIKIR</sequence>
<feature type="domain" description="Phage head morphogenesis" evidence="1">
    <location>
        <begin position="53"/>
        <end position="181"/>
    </location>
</feature>
<protein>
    <submittedName>
        <fullName evidence="2">Minor capsid protein</fullName>
    </submittedName>
</protein>
<dbReference type="Pfam" id="PF04233">
    <property type="entry name" value="Phage_Mu_F"/>
    <property type="match status" value="1"/>
</dbReference>
<evidence type="ECO:0000313" key="3">
    <source>
        <dbReference type="Proteomes" id="UP001318760"/>
    </source>
</evidence>
<reference evidence="2 3" key="1">
    <citation type="submission" date="2020-10" db="EMBL/GenBank/DDBJ databases">
        <title>Campylobacter californiensis sp. nov. isolated from cattle and feral swine in California.</title>
        <authorList>
            <person name="Miller W.G."/>
        </authorList>
    </citation>
    <scope>NUCLEOTIDE SEQUENCE [LARGE SCALE GENOMIC DNA]</scope>
    <source>
        <strain evidence="2 3">RM12919</strain>
    </source>
</reference>
<accession>A0ABD4JGZ4</accession>
<name>A0ABD4JGZ4_9BACT</name>
<dbReference type="Proteomes" id="UP001318760">
    <property type="component" value="Unassembled WGS sequence"/>
</dbReference>
<evidence type="ECO:0000259" key="1">
    <source>
        <dbReference type="Pfam" id="PF04233"/>
    </source>
</evidence>
<gene>
    <name evidence="2" type="ORF">CCAL12919_00115</name>
</gene>
<dbReference type="AlphaFoldDB" id="A0ABD4JGZ4"/>
<dbReference type="RefSeq" id="WP_336613080.1">
    <property type="nucleotide sequence ID" value="NZ_JADBHS010000001.1"/>
</dbReference>
<organism evidence="2 3">
    <name type="scientific">Campylobacter californiensis</name>
    <dbReference type="NCBI Taxonomy" id="1032243"/>
    <lineage>
        <taxon>Bacteria</taxon>
        <taxon>Pseudomonadati</taxon>
        <taxon>Campylobacterota</taxon>
        <taxon>Epsilonproteobacteria</taxon>
        <taxon>Campylobacterales</taxon>
        <taxon>Campylobacteraceae</taxon>
        <taxon>Campylobacter</taxon>
    </lineage>
</organism>
<evidence type="ECO:0000313" key="2">
    <source>
        <dbReference type="EMBL" id="MBE2985538.1"/>
    </source>
</evidence>
<dbReference type="EMBL" id="JADBHS010000001">
    <property type="protein sequence ID" value="MBE2985538.1"/>
    <property type="molecule type" value="Genomic_DNA"/>
</dbReference>
<dbReference type="InterPro" id="IPR006528">
    <property type="entry name" value="Phage_head_morphogenesis_dom"/>
</dbReference>